<dbReference type="AlphaFoldDB" id="A0A840PS67"/>
<keyword evidence="2" id="KW-0418">Kinase</keyword>
<dbReference type="PANTHER" id="PTHR40448">
    <property type="entry name" value="TWO-COMPONENT SENSOR HISTIDINE KINASE"/>
    <property type="match status" value="1"/>
</dbReference>
<dbReference type="GO" id="GO:0042802">
    <property type="term" value="F:identical protein binding"/>
    <property type="evidence" value="ECO:0007669"/>
    <property type="project" value="TreeGrafter"/>
</dbReference>
<dbReference type="PANTHER" id="PTHR40448:SF1">
    <property type="entry name" value="TWO-COMPONENT SENSOR HISTIDINE KINASE"/>
    <property type="match status" value="1"/>
</dbReference>
<dbReference type="RefSeq" id="WP_157782654.1">
    <property type="nucleotide sequence ID" value="NZ_JAAXPW010000002.1"/>
</dbReference>
<dbReference type="GO" id="GO:0016301">
    <property type="term" value="F:kinase activity"/>
    <property type="evidence" value="ECO:0007669"/>
    <property type="project" value="UniProtKB-KW"/>
</dbReference>
<keyword evidence="2" id="KW-0808">Transferase</keyword>
<evidence type="ECO:0000313" key="2">
    <source>
        <dbReference type="EMBL" id="MBB5148004.1"/>
    </source>
</evidence>
<dbReference type="Pfam" id="PF14501">
    <property type="entry name" value="HATPase_c_5"/>
    <property type="match status" value="1"/>
</dbReference>
<comment type="caution">
    <text evidence="2">The sequence shown here is derived from an EMBL/GenBank/DDBJ whole genome shotgun (WGS) entry which is preliminary data.</text>
</comment>
<dbReference type="InterPro" id="IPR032834">
    <property type="entry name" value="NatK-like_C"/>
</dbReference>
<accession>A0A840PS67</accession>
<name>A0A840PS67_URETH</name>
<reference evidence="2 3" key="1">
    <citation type="submission" date="2020-08" db="EMBL/GenBank/DDBJ databases">
        <title>Genomic Encyclopedia of Type Strains, Phase IV (KMG-IV): sequencing the most valuable type-strain genomes for metagenomic binning, comparative biology and taxonomic classification.</title>
        <authorList>
            <person name="Goeker M."/>
        </authorList>
    </citation>
    <scope>NUCLEOTIDE SEQUENCE [LARGE SCALE GENOMIC DNA]</scope>
    <source>
        <strain evidence="2 3">DSM 10633</strain>
    </source>
</reference>
<dbReference type="EMBL" id="JACHGZ010000002">
    <property type="protein sequence ID" value="MBB5148004.1"/>
    <property type="molecule type" value="Genomic_DNA"/>
</dbReference>
<gene>
    <name evidence="2" type="ORF">HNR36_000386</name>
</gene>
<feature type="domain" description="Sensor histidine kinase NatK-like C-terminal" evidence="1">
    <location>
        <begin position="112"/>
        <end position="212"/>
    </location>
</feature>
<dbReference type="CDD" id="cd16935">
    <property type="entry name" value="HATPase_AgrC-ComD-like"/>
    <property type="match status" value="1"/>
</dbReference>
<dbReference type="Gene3D" id="3.30.565.10">
    <property type="entry name" value="Histidine kinase-like ATPase, C-terminal domain"/>
    <property type="match status" value="1"/>
</dbReference>
<evidence type="ECO:0000259" key="1">
    <source>
        <dbReference type="Pfam" id="PF14501"/>
    </source>
</evidence>
<protein>
    <submittedName>
        <fullName evidence="2">Sensor histidine kinase YesM</fullName>
    </submittedName>
</protein>
<dbReference type="Proteomes" id="UP000557217">
    <property type="component" value="Unassembled WGS sequence"/>
</dbReference>
<proteinExistence type="predicted"/>
<organism evidence="2 3">
    <name type="scientific">Ureibacillus thermosphaericus</name>
    <dbReference type="NCBI Taxonomy" id="51173"/>
    <lineage>
        <taxon>Bacteria</taxon>
        <taxon>Bacillati</taxon>
        <taxon>Bacillota</taxon>
        <taxon>Bacilli</taxon>
        <taxon>Bacillales</taxon>
        <taxon>Caryophanaceae</taxon>
        <taxon>Ureibacillus</taxon>
    </lineage>
</organism>
<dbReference type="InterPro" id="IPR036890">
    <property type="entry name" value="HATPase_C_sf"/>
</dbReference>
<sequence>MKQNQLSNYIVALETINEDMKHFRHDYANILFTLQTFIETEDIQGLKHYFQSRILKVEQQTLLTNKAFCQIKNLKLMELKGLIASKLLIAEQLGINVHLEIPEEVHTAPADMIDLSRIIGILIDNAIEASEKASTKQIQIGFIQTPSSMLIVIKNTFDEMPDMNLLFKGYYSTKGEGRGIGLVNVRKLLHKYPNATMNTRIENGWFIQELEFR</sequence>
<dbReference type="SUPFAM" id="SSF55874">
    <property type="entry name" value="ATPase domain of HSP90 chaperone/DNA topoisomerase II/histidine kinase"/>
    <property type="match status" value="1"/>
</dbReference>
<keyword evidence="3" id="KW-1185">Reference proteome</keyword>
<evidence type="ECO:0000313" key="3">
    <source>
        <dbReference type="Proteomes" id="UP000557217"/>
    </source>
</evidence>